<dbReference type="Pfam" id="PF13568">
    <property type="entry name" value="OMP_b-brl_2"/>
    <property type="match status" value="1"/>
</dbReference>
<sequence length="220" mass="24148">MKKIFFIAAAMLGVVSLSAQEKTTSSQFGVKSTVNMSSFNGADVKDNDYKVGFSAGVYGHFPLTDQFSVQPEVNFTRIGGKFKDDVTEVGNTTIKNKNKTTLDYIQVPVMFKYYPAASRFNIEAGPQFGFNMYASNKQETSVYANGTVNTVSEKTDIKDDIKNFDFGVNFGLGYNVTDNINVGARYYMGLTKIGENTDNGTTIANDVKNHSFSLGVGYSF</sequence>
<reference evidence="4" key="1">
    <citation type="submission" date="2016-10" db="EMBL/GenBank/DDBJ databases">
        <authorList>
            <person name="Varghese N."/>
            <person name="Submissions S."/>
        </authorList>
    </citation>
    <scope>NUCLEOTIDE SEQUENCE [LARGE SCALE GENOMIC DNA]</scope>
    <source>
        <strain evidence="4">XJ109</strain>
    </source>
</reference>
<feature type="domain" description="Outer membrane protein beta-barrel" evidence="2">
    <location>
        <begin position="19"/>
        <end position="193"/>
    </location>
</feature>
<dbReference type="SUPFAM" id="SSF56925">
    <property type="entry name" value="OMPA-like"/>
    <property type="match status" value="1"/>
</dbReference>
<accession>A0A1I4TCW0</accession>
<keyword evidence="4" id="KW-1185">Reference proteome</keyword>
<feature type="signal peptide" evidence="1">
    <location>
        <begin position="1"/>
        <end position="19"/>
    </location>
</feature>
<proteinExistence type="predicted"/>
<evidence type="ECO:0000313" key="3">
    <source>
        <dbReference type="EMBL" id="SFM74471.1"/>
    </source>
</evidence>
<dbReference type="Gene3D" id="2.40.160.20">
    <property type="match status" value="1"/>
</dbReference>
<dbReference type="InterPro" id="IPR025665">
    <property type="entry name" value="Beta-barrel_OMP_2"/>
</dbReference>
<organism evidence="3 4">
    <name type="scientific">Algoriella xinjiangensis</name>
    <dbReference type="NCBI Taxonomy" id="684065"/>
    <lineage>
        <taxon>Bacteria</taxon>
        <taxon>Pseudomonadati</taxon>
        <taxon>Bacteroidota</taxon>
        <taxon>Flavobacteriia</taxon>
        <taxon>Flavobacteriales</taxon>
        <taxon>Weeksellaceae</taxon>
        <taxon>Algoriella</taxon>
    </lineage>
</organism>
<evidence type="ECO:0000256" key="1">
    <source>
        <dbReference type="SAM" id="SignalP"/>
    </source>
</evidence>
<protein>
    <submittedName>
        <fullName evidence="3">Outer membrane protein beta-barrel domain-containing protein</fullName>
    </submittedName>
</protein>
<feature type="chain" id="PRO_5011436172" evidence="1">
    <location>
        <begin position="20"/>
        <end position="220"/>
    </location>
</feature>
<dbReference type="STRING" id="684065.SAMN05421738_102150"/>
<dbReference type="Proteomes" id="UP000199149">
    <property type="component" value="Unassembled WGS sequence"/>
</dbReference>
<dbReference type="AlphaFoldDB" id="A0A1I4TCW0"/>
<dbReference type="InterPro" id="IPR011250">
    <property type="entry name" value="OMP/PagP_B-barrel"/>
</dbReference>
<keyword evidence="1" id="KW-0732">Signal</keyword>
<evidence type="ECO:0000259" key="2">
    <source>
        <dbReference type="Pfam" id="PF13568"/>
    </source>
</evidence>
<dbReference type="RefSeq" id="WP_092906158.1">
    <property type="nucleotide sequence ID" value="NZ_FOUZ01000002.1"/>
</dbReference>
<name>A0A1I4TCW0_9FLAO</name>
<gene>
    <name evidence="3" type="ORF">SAMN05421738_102150</name>
</gene>
<dbReference type="OrthoDB" id="947434at2"/>
<evidence type="ECO:0000313" key="4">
    <source>
        <dbReference type="Proteomes" id="UP000199149"/>
    </source>
</evidence>
<dbReference type="EMBL" id="FOUZ01000002">
    <property type="protein sequence ID" value="SFM74471.1"/>
    <property type="molecule type" value="Genomic_DNA"/>
</dbReference>